<evidence type="ECO:0000313" key="4">
    <source>
        <dbReference type="EMBL" id="KAG7092079.1"/>
    </source>
</evidence>
<gene>
    <name evidence="4" type="ORF">E1B28_008458</name>
</gene>
<evidence type="ECO:0000256" key="2">
    <source>
        <dbReference type="SAM" id="MobiDB-lite"/>
    </source>
</evidence>
<dbReference type="InterPro" id="IPR026992">
    <property type="entry name" value="DIOX_N"/>
</dbReference>
<dbReference type="Proteomes" id="UP001049176">
    <property type="component" value="Chromosome 5"/>
</dbReference>
<feature type="domain" description="Fe2OG dioxygenase" evidence="3">
    <location>
        <begin position="148"/>
        <end position="281"/>
    </location>
</feature>
<dbReference type="AlphaFoldDB" id="A0A9P7RYD0"/>
<evidence type="ECO:0000259" key="3">
    <source>
        <dbReference type="PROSITE" id="PS51471"/>
    </source>
</evidence>
<name>A0A9P7RYD0_9AGAR</name>
<reference evidence="4" key="1">
    <citation type="journal article" date="2021" name="Genome Biol. Evol.">
        <title>The assembled and annotated genome of the fairy-ring fungus Marasmius oreades.</title>
        <authorList>
            <person name="Hiltunen M."/>
            <person name="Ament-Velasquez S.L."/>
            <person name="Johannesson H."/>
        </authorList>
    </citation>
    <scope>NUCLEOTIDE SEQUENCE</scope>
    <source>
        <strain evidence="4">03SP1</strain>
    </source>
</reference>
<keyword evidence="1" id="KW-0560">Oxidoreductase</keyword>
<sequence>MPVPQLPPFPADVHTHPLLVIDYDLLEAGNQQEIDRLWDAATNLGFCLKNHGVQAEVDGMFEMGEATMKLPIDEKMKFEQGDEGSSFGYKAAGANAVDANGMLDTVEFINIAKDDAFAWPSIAHRTYPSTVTSRMESTVIPFVKKSTEINTTILNIFNTKLGLPEGELIKRHNDAEFSGSEARTIKNPKGMSQERTALGAHTDFGSLSFLHNRLGGLQVLPPGIDEWQYVKPLPSHAICNVGDALAVLSGGILHSNIHRVVPPPGAQANYERWSQVFFTRPGNSVILDPLSSLSPVIANAVQRNKEKHSNAGGATAQEWFTRRIKNQRIKNRTGPETWHASRGTEQGRA</sequence>
<feature type="region of interest" description="Disordered" evidence="2">
    <location>
        <begin position="326"/>
        <end position="349"/>
    </location>
</feature>
<dbReference type="InterPro" id="IPR027443">
    <property type="entry name" value="IPNS-like_sf"/>
</dbReference>
<dbReference type="InterPro" id="IPR050231">
    <property type="entry name" value="Iron_ascorbate_oxido_reductase"/>
</dbReference>
<comment type="similarity">
    <text evidence="1">Belongs to the iron/ascorbate-dependent oxidoreductase family.</text>
</comment>
<proteinExistence type="inferred from homology"/>
<dbReference type="PANTHER" id="PTHR47990">
    <property type="entry name" value="2-OXOGLUTARATE (2OG) AND FE(II)-DEPENDENT OXYGENASE SUPERFAMILY PROTEIN-RELATED"/>
    <property type="match status" value="1"/>
</dbReference>
<keyword evidence="5" id="KW-1185">Reference proteome</keyword>
<dbReference type="PROSITE" id="PS51471">
    <property type="entry name" value="FE2OG_OXY"/>
    <property type="match status" value="1"/>
</dbReference>
<dbReference type="SUPFAM" id="SSF51197">
    <property type="entry name" value="Clavaminate synthase-like"/>
    <property type="match status" value="1"/>
</dbReference>
<dbReference type="GO" id="GO:0016491">
    <property type="term" value="F:oxidoreductase activity"/>
    <property type="evidence" value="ECO:0007669"/>
    <property type="project" value="UniProtKB-KW"/>
</dbReference>
<keyword evidence="1" id="KW-0408">Iron</keyword>
<dbReference type="GO" id="GO:0046872">
    <property type="term" value="F:metal ion binding"/>
    <property type="evidence" value="ECO:0007669"/>
    <property type="project" value="UniProtKB-KW"/>
</dbReference>
<dbReference type="InterPro" id="IPR044861">
    <property type="entry name" value="IPNS-like_FE2OG_OXY"/>
</dbReference>
<dbReference type="InterPro" id="IPR005123">
    <property type="entry name" value="Oxoglu/Fe-dep_dioxygenase_dom"/>
</dbReference>
<dbReference type="OrthoDB" id="406156at2759"/>
<evidence type="ECO:0000256" key="1">
    <source>
        <dbReference type="RuleBase" id="RU003682"/>
    </source>
</evidence>
<comment type="caution">
    <text evidence="4">The sequence shown here is derived from an EMBL/GenBank/DDBJ whole genome shotgun (WGS) entry which is preliminary data.</text>
</comment>
<dbReference type="KEGG" id="more:E1B28_008458"/>
<dbReference type="RefSeq" id="XP_043008549.1">
    <property type="nucleotide sequence ID" value="XM_043153265.1"/>
</dbReference>
<dbReference type="Pfam" id="PF14226">
    <property type="entry name" value="DIOX_N"/>
    <property type="match status" value="1"/>
</dbReference>
<dbReference type="EMBL" id="CM032185">
    <property type="protein sequence ID" value="KAG7092079.1"/>
    <property type="molecule type" value="Genomic_DNA"/>
</dbReference>
<keyword evidence="1" id="KW-0479">Metal-binding</keyword>
<evidence type="ECO:0000313" key="5">
    <source>
        <dbReference type="Proteomes" id="UP001049176"/>
    </source>
</evidence>
<dbReference type="GeneID" id="66077534"/>
<accession>A0A9P7RYD0</accession>
<dbReference type="Gene3D" id="2.60.120.330">
    <property type="entry name" value="B-lactam Antibiotic, Isopenicillin N Synthase, Chain"/>
    <property type="match status" value="1"/>
</dbReference>
<organism evidence="4 5">
    <name type="scientific">Marasmius oreades</name>
    <name type="common">fairy-ring Marasmius</name>
    <dbReference type="NCBI Taxonomy" id="181124"/>
    <lineage>
        <taxon>Eukaryota</taxon>
        <taxon>Fungi</taxon>
        <taxon>Dikarya</taxon>
        <taxon>Basidiomycota</taxon>
        <taxon>Agaricomycotina</taxon>
        <taxon>Agaricomycetes</taxon>
        <taxon>Agaricomycetidae</taxon>
        <taxon>Agaricales</taxon>
        <taxon>Marasmiineae</taxon>
        <taxon>Marasmiaceae</taxon>
        <taxon>Marasmius</taxon>
    </lineage>
</organism>
<dbReference type="Pfam" id="PF03171">
    <property type="entry name" value="2OG-FeII_Oxy"/>
    <property type="match status" value="1"/>
</dbReference>
<protein>
    <recommendedName>
        <fullName evidence="3">Fe2OG dioxygenase domain-containing protein</fullName>
    </recommendedName>
</protein>